<dbReference type="PANTHER" id="PTHR38447">
    <property type="entry name" value="TRANSCRIPTION FACTOR YDEB-RELATED"/>
    <property type="match status" value="1"/>
</dbReference>
<name>A0A2N7PIJ0_9BACT</name>
<organism evidence="2 3">
    <name type="scientific">Caldimicrobium thiodismutans</name>
    <dbReference type="NCBI Taxonomy" id="1653476"/>
    <lineage>
        <taxon>Bacteria</taxon>
        <taxon>Pseudomonadati</taxon>
        <taxon>Thermodesulfobacteriota</taxon>
        <taxon>Thermodesulfobacteria</taxon>
        <taxon>Thermodesulfobacteriales</taxon>
        <taxon>Thermodesulfobacteriaceae</taxon>
        <taxon>Caldimicrobium</taxon>
    </lineage>
</organism>
<dbReference type="Pfam" id="PF02559">
    <property type="entry name" value="CarD_TRCF_RID"/>
    <property type="match status" value="1"/>
</dbReference>
<reference evidence="2 3" key="1">
    <citation type="submission" date="2018-01" db="EMBL/GenBank/DDBJ databases">
        <title>Metagenomic assembled genomes from two thermal pools in the Uzon Caldera, Kamchatka, Russia.</title>
        <authorList>
            <person name="Wilkins L."/>
            <person name="Ettinger C."/>
        </authorList>
    </citation>
    <scope>NUCLEOTIDE SEQUENCE [LARGE SCALE GENOMIC DNA]</scope>
    <source>
        <strain evidence="2">ZAV-15</strain>
    </source>
</reference>
<dbReference type="InterPro" id="IPR036101">
    <property type="entry name" value="CarD-like/TRCF_RID_sf"/>
</dbReference>
<accession>A0A2N7PIJ0</accession>
<dbReference type="InterPro" id="IPR048792">
    <property type="entry name" value="CarD_C"/>
</dbReference>
<dbReference type="InterPro" id="IPR003711">
    <property type="entry name" value="CarD-like/TRCF_RID"/>
</dbReference>
<sequence>MFNIGDVIVYPGCGIGKIVSIEEKEIEGKLFKFFIFKPFHNETEIYIPLNSISKIGLRPVILSEEVPKVYACLSKKNVVISYENWNKRYREYTEKLKTGNIFVLAELLRELFEVSKTKPLSFGEKKIFEKAKEHIIFELSICENCPPEEVEKKIMAALSS</sequence>
<dbReference type="AlphaFoldDB" id="A0A2N7PIJ0"/>
<dbReference type="Pfam" id="PF21095">
    <property type="entry name" value="CarD_C"/>
    <property type="match status" value="1"/>
</dbReference>
<dbReference type="Gene3D" id="2.40.10.170">
    <property type="match status" value="1"/>
</dbReference>
<evidence type="ECO:0000313" key="3">
    <source>
        <dbReference type="Proteomes" id="UP000235731"/>
    </source>
</evidence>
<dbReference type="Gene3D" id="1.20.58.1290">
    <property type="entry name" value="CarD-like, C-terminal domain"/>
    <property type="match status" value="1"/>
</dbReference>
<dbReference type="InterPro" id="IPR042215">
    <property type="entry name" value="CarD-like_C"/>
</dbReference>
<feature type="domain" description="CarD-like/TRCF RNAP-interacting" evidence="1">
    <location>
        <begin position="1"/>
        <end position="112"/>
    </location>
</feature>
<comment type="caution">
    <text evidence="2">The sequence shown here is derived from an EMBL/GenBank/DDBJ whole genome shotgun (WGS) entry which is preliminary data.</text>
</comment>
<evidence type="ECO:0000259" key="1">
    <source>
        <dbReference type="SMART" id="SM01058"/>
    </source>
</evidence>
<dbReference type="GO" id="GO:0009303">
    <property type="term" value="P:rRNA transcription"/>
    <property type="evidence" value="ECO:0007669"/>
    <property type="project" value="TreeGrafter"/>
</dbReference>
<proteinExistence type="predicted"/>
<dbReference type="EMBL" id="PNIE01000079">
    <property type="protein sequence ID" value="PMP61587.1"/>
    <property type="molecule type" value="Genomic_DNA"/>
</dbReference>
<dbReference type="SUPFAM" id="SSF141259">
    <property type="entry name" value="CarD-like"/>
    <property type="match status" value="1"/>
</dbReference>
<gene>
    <name evidence="2" type="ORF">C0197_05470</name>
</gene>
<protein>
    <submittedName>
        <fullName evidence="2">CarD family transcriptional regulator</fullName>
    </submittedName>
</protein>
<dbReference type="PANTHER" id="PTHR38447:SF1">
    <property type="entry name" value="RNA POLYMERASE-BINDING TRANSCRIPTION FACTOR CARD"/>
    <property type="match status" value="1"/>
</dbReference>
<dbReference type="SMART" id="SM01058">
    <property type="entry name" value="CarD_TRCF"/>
    <property type="match status" value="1"/>
</dbReference>
<dbReference type="InterPro" id="IPR052531">
    <property type="entry name" value="CarD-like_regulator"/>
</dbReference>
<dbReference type="Proteomes" id="UP000235731">
    <property type="component" value="Unassembled WGS sequence"/>
</dbReference>
<evidence type="ECO:0000313" key="2">
    <source>
        <dbReference type="EMBL" id="PMP61587.1"/>
    </source>
</evidence>